<dbReference type="Gene3D" id="3.60.21.10">
    <property type="match status" value="1"/>
</dbReference>
<dbReference type="GO" id="GO:0016787">
    <property type="term" value="F:hydrolase activity"/>
    <property type="evidence" value="ECO:0007669"/>
    <property type="project" value="UniProtKB-KW"/>
</dbReference>
<evidence type="ECO:0000256" key="2">
    <source>
        <dbReference type="ARBA" id="ARBA00022801"/>
    </source>
</evidence>
<dbReference type="Pfam" id="PF00149">
    <property type="entry name" value="Metallophos"/>
    <property type="match status" value="1"/>
</dbReference>
<evidence type="ECO:0000259" key="5">
    <source>
        <dbReference type="Pfam" id="PF00149"/>
    </source>
</evidence>
<accession>A0A4S3KAA0</accession>
<dbReference type="PANTHER" id="PTHR42988">
    <property type="entry name" value="PHOSPHOHYDROLASE"/>
    <property type="match status" value="1"/>
</dbReference>
<protein>
    <submittedName>
        <fullName evidence="6">3',5'-cyclic AMP phosphodiesterase CpdA</fullName>
    </submittedName>
</protein>
<proteinExistence type="inferred from homology"/>
<comment type="similarity">
    <text evidence="4">Belongs to the cyclic nucleotide phosphodiesterase class-III family.</text>
</comment>
<organism evidence="6 7">
    <name type="scientific">Panacagrimonas perspica</name>
    <dbReference type="NCBI Taxonomy" id="381431"/>
    <lineage>
        <taxon>Bacteria</taxon>
        <taxon>Pseudomonadati</taxon>
        <taxon>Pseudomonadota</taxon>
        <taxon>Gammaproteobacteria</taxon>
        <taxon>Nevskiales</taxon>
        <taxon>Nevskiaceae</taxon>
        <taxon>Panacagrimonas</taxon>
    </lineage>
</organism>
<keyword evidence="7" id="KW-1185">Reference proteome</keyword>
<keyword evidence="1" id="KW-0479">Metal-binding</keyword>
<evidence type="ECO:0000313" key="7">
    <source>
        <dbReference type="Proteomes" id="UP000295341"/>
    </source>
</evidence>
<reference evidence="6 7" key="1">
    <citation type="submission" date="2019-03" db="EMBL/GenBank/DDBJ databases">
        <title>Genomic Encyclopedia of Type Strains, Phase IV (KMG-IV): sequencing the most valuable type-strain genomes for metagenomic binning, comparative biology and taxonomic classification.</title>
        <authorList>
            <person name="Goeker M."/>
        </authorList>
    </citation>
    <scope>NUCLEOTIDE SEQUENCE [LARGE SCALE GENOMIC DNA]</scope>
    <source>
        <strain evidence="6 7">DSM 26377</strain>
    </source>
</reference>
<name>A0A4S3KAA0_9GAMM</name>
<evidence type="ECO:0000313" key="6">
    <source>
        <dbReference type="EMBL" id="TDU32303.1"/>
    </source>
</evidence>
<gene>
    <name evidence="6" type="ORF">DFR24_1694</name>
</gene>
<keyword evidence="3" id="KW-0408">Iron</keyword>
<dbReference type="InterPro" id="IPR004843">
    <property type="entry name" value="Calcineurin-like_PHP"/>
</dbReference>
<dbReference type="AlphaFoldDB" id="A0A4S3KAA0"/>
<dbReference type="PANTHER" id="PTHR42988:SF2">
    <property type="entry name" value="CYCLIC NUCLEOTIDE PHOSPHODIESTERASE CBUA0032-RELATED"/>
    <property type="match status" value="1"/>
</dbReference>
<dbReference type="InterPro" id="IPR050884">
    <property type="entry name" value="CNP_phosphodiesterase-III"/>
</dbReference>
<evidence type="ECO:0000256" key="1">
    <source>
        <dbReference type="ARBA" id="ARBA00022723"/>
    </source>
</evidence>
<sequence length="273" mass="30881">MSVLLQISDPHFGATLPRVVEALAALSAAQKPDVLVLSGDITQRARPWQFTAAKRFLDRLGIAQTLVTPGNHDIPLMDFFTRAFQPYARHRRVFGDDLEPMLDIPGLLVMCVNTTRRWRHIDGQVSRAQIERVSARLRAAAPDQLRVVVTHQPVDVPHRRDEHDLLHGHARAARAWTDAGADVFMGGHIHLPYVRPLTMRFPDLQRRSWCVQAGTATSWRVRPDAPNSVNLMRYGLPGRALRCTVERWDFVASGGRFELAEVWELDLQRDASL</sequence>
<dbReference type="RefSeq" id="WP_133880815.1">
    <property type="nucleotide sequence ID" value="NZ_MWIN01000001.1"/>
</dbReference>
<comment type="caution">
    <text evidence="6">The sequence shown here is derived from an EMBL/GenBank/DDBJ whole genome shotgun (WGS) entry which is preliminary data.</text>
</comment>
<dbReference type="Proteomes" id="UP000295341">
    <property type="component" value="Unassembled WGS sequence"/>
</dbReference>
<feature type="domain" description="Calcineurin-like phosphoesterase" evidence="5">
    <location>
        <begin position="4"/>
        <end position="191"/>
    </location>
</feature>
<dbReference type="InterPro" id="IPR029052">
    <property type="entry name" value="Metallo-depent_PP-like"/>
</dbReference>
<keyword evidence="2" id="KW-0378">Hydrolase</keyword>
<evidence type="ECO:0000256" key="3">
    <source>
        <dbReference type="ARBA" id="ARBA00023004"/>
    </source>
</evidence>
<dbReference type="GO" id="GO:0046872">
    <property type="term" value="F:metal ion binding"/>
    <property type="evidence" value="ECO:0007669"/>
    <property type="project" value="UniProtKB-KW"/>
</dbReference>
<evidence type="ECO:0000256" key="4">
    <source>
        <dbReference type="ARBA" id="ARBA00025742"/>
    </source>
</evidence>
<dbReference type="EMBL" id="SOBT01000008">
    <property type="protein sequence ID" value="TDU32303.1"/>
    <property type="molecule type" value="Genomic_DNA"/>
</dbReference>
<dbReference type="OrthoDB" id="9811542at2"/>
<dbReference type="SUPFAM" id="SSF56300">
    <property type="entry name" value="Metallo-dependent phosphatases"/>
    <property type="match status" value="1"/>
</dbReference>